<evidence type="ECO:0000259" key="6">
    <source>
        <dbReference type="Pfam" id="PF01694"/>
    </source>
</evidence>
<evidence type="ECO:0000256" key="3">
    <source>
        <dbReference type="ARBA" id="ARBA00022989"/>
    </source>
</evidence>
<evidence type="ECO:0000256" key="4">
    <source>
        <dbReference type="ARBA" id="ARBA00023136"/>
    </source>
</evidence>
<dbReference type="HOGENOM" id="CLU_055068_4_2_7"/>
<dbReference type="Gene3D" id="1.20.1540.10">
    <property type="entry name" value="Rhomboid-like"/>
    <property type="match status" value="1"/>
</dbReference>
<evidence type="ECO:0000256" key="5">
    <source>
        <dbReference type="SAM" id="Phobius"/>
    </source>
</evidence>
<dbReference type="OrthoDB" id="9813074at2"/>
<dbReference type="PANTHER" id="PTHR43731">
    <property type="entry name" value="RHOMBOID PROTEASE"/>
    <property type="match status" value="1"/>
</dbReference>
<evidence type="ECO:0000313" key="8">
    <source>
        <dbReference type="Proteomes" id="UP000002407"/>
    </source>
</evidence>
<keyword evidence="8" id="KW-1185">Reference proteome</keyword>
<dbReference type="KEGG" id="cha:CHAB381_0917"/>
<feature type="domain" description="Peptidase S54 rhomboid" evidence="6">
    <location>
        <begin position="37"/>
        <end position="171"/>
    </location>
</feature>
<protein>
    <submittedName>
        <fullName evidence="7">Rhomboid family protein</fullName>
    </submittedName>
</protein>
<dbReference type="GO" id="GO:0004252">
    <property type="term" value="F:serine-type endopeptidase activity"/>
    <property type="evidence" value="ECO:0007669"/>
    <property type="project" value="InterPro"/>
</dbReference>
<dbReference type="Proteomes" id="UP000002407">
    <property type="component" value="Chromosome"/>
</dbReference>
<dbReference type="InterPro" id="IPR035952">
    <property type="entry name" value="Rhomboid-like_sf"/>
</dbReference>
<feature type="transmembrane region" description="Helical" evidence="5">
    <location>
        <begin position="78"/>
        <end position="99"/>
    </location>
</feature>
<dbReference type="MEROPS" id="S54.027"/>
<comment type="subcellular location">
    <subcellularLocation>
        <location evidence="1">Membrane</location>
        <topology evidence="1">Multi-pass membrane protein</topology>
    </subcellularLocation>
</comment>
<feature type="transmembrane region" description="Helical" evidence="5">
    <location>
        <begin position="42"/>
        <end position="66"/>
    </location>
</feature>
<dbReference type="InterPro" id="IPR050925">
    <property type="entry name" value="Rhomboid_protease_S54"/>
</dbReference>
<dbReference type="EMBL" id="CP000776">
    <property type="protein sequence ID" value="ABS50981.1"/>
    <property type="molecule type" value="Genomic_DNA"/>
</dbReference>
<evidence type="ECO:0000256" key="1">
    <source>
        <dbReference type="ARBA" id="ARBA00004141"/>
    </source>
</evidence>
<dbReference type="PANTHER" id="PTHR43731:SF26">
    <property type="entry name" value="RHOMBOID-LIKE PROTEIN 10, CHLOROPLASTIC"/>
    <property type="match status" value="1"/>
</dbReference>
<evidence type="ECO:0000313" key="7">
    <source>
        <dbReference type="EMBL" id="ABS50981.1"/>
    </source>
</evidence>
<keyword evidence="3 5" id="KW-1133">Transmembrane helix</keyword>
<keyword evidence="4 5" id="KW-0472">Membrane</keyword>
<dbReference type="Pfam" id="PF01694">
    <property type="entry name" value="Rhomboid"/>
    <property type="match status" value="1"/>
</dbReference>
<gene>
    <name evidence="7" type="ordered locus">CHAB381_0917</name>
</gene>
<name>A7I1T8_CAMHC</name>
<sequence>MKATVTLIIINAICFLAAYFLQNSAEYFGLNIFFFNGAYWQILTSMFMHAGIFHIAMNMAVLWQFGTILEKFLGSLRFSLIYLILGILTNILCLAFVYFDFTRGEIINVVGASGAICVLFGIVAFYDPRNAKGLFLMILIISFAPLLLGVNIAWYAHLLGFFLGYFYSFLRNKFGIF</sequence>
<feature type="transmembrane region" description="Helical" evidence="5">
    <location>
        <begin position="5"/>
        <end position="22"/>
    </location>
</feature>
<dbReference type="eggNOG" id="COG0705">
    <property type="taxonomic scope" value="Bacteria"/>
</dbReference>
<feature type="transmembrane region" description="Helical" evidence="5">
    <location>
        <begin position="105"/>
        <end position="126"/>
    </location>
</feature>
<accession>A7I1T8</accession>
<proteinExistence type="predicted"/>
<feature type="transmembrane region" description="Helical" evidence="5">
    <location>
        <begin position="133"/>
        <end position="148"/>
    </location>
</feature>
<dbReference type="AlphaFoldDB" id="A7I1T8"/>
<organism evidence="7 8">
    <name type="scientific">Campylobacter hominis (strain ATCC BAA-381 / DSM 21671 / CCUG 45161 / LMG 19568 / NCTC 13146 / CH001A)</name>
    <dbReference type="NCBI Taxonomy" id="360107"/>
    <lineage>
        <taxon>Bacteria</taxon>
        <taxon>Pseudomonadati</taxon>
        <taxon>Campylobacterota</taxon>
        <taxon>Epsilonproteobacteria</taxon>
        <taxon>Campylobacterales</taxon>
        <taxon>Campylobacteraceae</taxon>
        <taxon>Campylobacter</taxon>
    </lineage>
</organism>
<dbReference type="SUPFAM" id="SSF144091">
    <property type="entry name" value="Rhomboid-like"/>
    <property type="match status" value="1"/>
</dbReference>
<reference evidence="8" key="1">
    <citation type="submission" date="2007-07" db="EMBL/GenBank/DDBJ databases">
        <title>Complete genome sequence of Campylobacter hominis ATCC BAA-381, a commensal isolated from the human gastrointestinal tract.</title>
        <authorList>
            <person name="Fouts D.E."/>
            <person name="Mongodin E.F."/>
            <person name="Puiu D."/>
            <person name="Sebastian Y."/>
            <person name="Miller W.G."/>
            <person name="Mandrell R.E."/>
            <person name="Nelson K.E."/>
        </authorList>
    </citation>
    <scope>NUCLEOTIDE SEQUENCE [LARGE SCALE GENOMIC DNA]</scope>
    <source>
        <strain evidence="8">ATCC BAA-381 / LMG 19568 / NCTC 13146 / CH001A</strain>
    </source>
</reference>
<dbReference type="InterPro" id="IPR022764">
    <property type="entry name" value="Peptidase_S54_rhomboid_dom"/>
</dbReference>
<dbReference type="STRING" id="360107.CHAB381_0917"/>
<evidence type="ECO:0000256" key="2">
    <source>
        <dbReference type="ARBA" id="ARBA00022692"/>
    </source>
</evidence>
<keyword evidence="2 5" id="KW-0812">Transmembrane</keyword>
<dbReference type="RefSeq" id="WP_012108771.1">
    <property type="nucleotide sequence ID" value="NC_009714.1"/>
</dbReference>
<dbReference type="GO" id="GO:0016020">
    <property type="term" value="C:membrane"/>
    <property type="evidence" value="ECO:0007669"/>
    <property type="project" value="UniProtKB-SubCell"/>
</dbReference>